<dbReference type="InterPro" id="IPR002110">
    <property type="entry name" value="Ankyrin_rpt"/>
</dbReference>
<keyword evidence="6" id="KW-1133">Transmembrane helix</keyword>
<keyword evidence="1" id="KW-0631">Potassium channel</keyword>
<dbReference type="Pfam" id="PF07885">
    <property type="entry name" value="Ion_trans_2"/>
    <property type="match status" value="1"/>
</dbReference>
<keyword evidence="1" id="KW-0633">Potassium transport</keyword>
<dbReference type="SUPFAM" id="SSF81324">
    <property type="entry name" value="Voltage-gated potassium channels"/>
    <property type="match status" value="1"/>
</dbReference>
<feature type="transmembrane region" description="Helical" evidence="6">
    <location>
        <begin position="56"/>
        <end position="76"/>
    </location>
</feature>
<accession>A0A061RBR8</accession>
<dbReference type="CDD" id="cd00038">
    <property type="entry name" value="CAP_ED"/>
    <property type="match status" value="1"/>
</dbReference>
<dbReference type="EMBL" id="GBEZ01018353">
    <property type="protein sequence ID" value="JAC68075.1"/>
    <property type="molecule type" value="Transcribed_RNA"/>
</dbReference>
<feature type="non-terminal residue" evidence="8">
    <location>
        <position position="1"/>
    </location>
</feature>
<keyword evidence="6" id="KW-0472">Membrane</keyword>
<evidence type="ECO:0000313" key="8">
    <source>
        <dbReference type="EMBL" id="JAC68075.1"/>
    </source>
</evidence>
<dbReference type="InterPro" id="IPR013099">
    <property type="entry name" value="K_chnl_dom"/>
</dbReference>
<feature type="compositionally biased region" description="Basic and acidic residues" evidence="5">
    <location>
        <begin position="552"/>
        <end position="572"/>
    </location>
</feature>
<dbReference type="InterPro" id="IPR014710">
    <property type="entry name" value="RmlC-like_jellyroll"/>
</dbReference>
<sequence length="578" mass="65045">ELVVLFKLLTMVSVLTHMEACLFWFIGNVSQEIAPERPNWVEMAVEDEDPWEMGIWSQYLLSLYWAVTTYTTVGYGDISAHNKAERTYAIFVMILNMALTAYVLGNITMLTTKVDQSVLEYRETVSRVKSYLQRKNVDDRLQSLTVRQLETHQELEEETDRVLESCAPYIRNLILSRLYHSKLASCRVLLGTSDEFLNSIAHTATMEFFQPDTLILQPREKSFSWYFVLTGRLEMVSASSERLRVIKPGQSFGDESVFCELPQHCGVRSITLVKVLGVGINDMKQICAQYRPDHRTVCTNLVQRFQGMKPKDEVEMRDIHAIAVHIRSYVTTIKTDMVTKLCYAASSGDINTVKSLLHTDREHDINTGDYDGRRPLHVAAGAGHVEMISFLVVQMGANVNVCDNFGNTPLNDAVNQNRQGAAQALRNFGGEIMMENPGPTMCSLVMEGNTEKVKLFLDNGAPHSAGDYDMRTPLHIACAEGMLPMVKLLLKYGADLNARDRFGTTPADEARANQKEVTVMGFLEQVTEAVSRRAARPAPGEACLDALIQVEHGQRQEEGLPRRRPGRHDAHGQQRLPR</sequence>
<proteinExistence type="predicted"/>
<dbReference type="SMART" id="SM00100">
    <property type="entry name" value="cNMP"/>
    <property type="match status" value="1"/>
</dbReference>
<evidence type="ECO:0000256" key="1">
    <source>
        <dbReference type="ARBA" id="ARBA00022826"/>
    </source>
</evidence>
<evidence type="ECO:0000256" key="3">
    <source>
        <dbReference type="ARBA" id="ARBA00023303"/>
    </source>
</evidence>
<evidence type="ECO:0000259" key="7">
    <source>
        <dbReference type="PROSITE" id="PS50042"/>
    </source>
</evidence>
<evidence type="ECO:0000256" key="5">
    <source>
        <dbReference type="SAM" id="MobiDB-lite"/>
    </source>
</evidence>
<evidence type="ECO:0000256" key="2">
    <source>
        <dbReference type="ARBA" id="ARBA00022882"/>
    </source>
</evidence>
<dbReference type="Pfam" id="PF00027">
    <property type="entry name" value="cNMP_binding"/>
    <property type="match status" value="1"/>
</dbReference>
<keyword evidence="3 8" id="KW-0407">Ion channel</keyword>
<dbReference type="InterPro" id="IPR045319">
    <property type="entry name" value="KAT/AKT"/>
</dbReference>
<dbReference type="InterPro" id="IPR018490">
    <property type="entry name" value="cNMP-bd_dom_sf"/>
</dbReference>
<feature type="domain" description="Cyclic nucleotide-binding" evidence="7">
    <location>
        <begin position="188"/>
        <end position="286"/>
    </location>
</feature>
<feature type="non-terminal residue" evidence="8">
    <location>
        <position position="578"/>
    </location>
</feature>
<reference evidence="8" key="1">
    <citation type="submission" date="2014-05" db="EMBL/GenBank/DDBJ databases">
        <title>The transcriptome of the halophilic microalga Tetraselmis sp. GSL018 isolated from the Great Salt Lake, Utah.</title>
        <authorList>
            <person name="Jinkerson R.E."/>
            <person name="D'Adamo S."/>
            <person name="Posewitz M.C."/>
        </authorList>
    </citation>
    <scope>NUCLEOTIDE SEQUENCE</scope>
    <source>
        <strain evidence="8">GSL018</strain>
    </source>
</reference>
<organism evidence="8">
    <name type="scientific">Tetraselmis sp. GSL018</name>
    <dbReference type="NCBI Taxonomy" id="582737"/>
    <lineage>
        <taxon>Eukaryota</taxon>
        <taxon>Viridiplantae</taxon>
        <taxon>Chlorophyta</taxon>
        <taxon>core chlorophytes</taxon>
        <taxon>Chlorodendrophyceae</taxon>
        <taxon>Chlorodendrales</taxon>
        <taxon>Chlorodendraceae</taxon>
        <taxon>Tetraselmis</taxon>
    </lineage>
</organism>
<dbReference type="Pfam" id="PF13857">
    <property type="entry name" value="Ank_5"/>
    <property type="match status" value="1"/>
</dbReference>
<keyword evidence="4" id="KW-0040">ANK repeat</keyword>
<gene>
    <name evidence="8" type="ORF">TSPGSL018_9586</name>
</gene>
<feature type="repeat" description="ANK" evidence="4">
    <location>
        <begin position="469"/>
        <end position="501"/>
    </location>
</feature>
<dbReference type="PROSITE" id="PS50042">
    <property type="entry name" value="CNMP_BINDING_3"/>
    <property type="match status" value="1"/>
</dbReference>
<dbReference type="PROSITE" id="PS50088">
    <property type="entry name" value="ANK_REPEAT"/>
    <property type="match status" value="2"/>
</dbReference>
<dbReference type="PRINTS" id="PR01415">
    <property type="entry name" value="ANKYRIN"/>
</dbReference>
<feature type="repeat" description="ANK" evidence="4">
    <location>
        <begin position="371"/>
        <end position="404"/>
    </location>
</feature>
<protein>
    <submittedName>
        <fullName evidence="8">Potassium channel skor-like</fullName>
    </submittedName>
</protein>
<feature type="region of interest" description="Disordered" evidence="5">
    <location>
        <begin position="552"/>
        <end position="578"/>
    </location>
</feature>
<dbReference type="SUPFAM" id="SSF51206">
    <property type="entry name" value="cAMP-binding domain-like"/>
    <property type="match status" value="1"/>
</dbReference>
<name>A0A061RBR8_9CHLO</name>
<dbReference type="Gene3D" id="1.10.287.70">
    <property type="match status" value="1"/>
</dbReference>
<keyword evidence="1" id="KW-0630">Potassium</keyword>
<keyword evidence="6" id="KW-0812">Transmembrane</keyword>
<dbReference type="InterPro" id="IPR036770">
    <property type="entry name" value="Ankyrin_rpt-contain_sf"/>
</dbReference>
<evidence type="ECO:0000256" key="4">
    <source>
        <dbReference type="PROSITE-ProRule" id="PRU00023"/>
    </source>
</evidence>
<keyword evidence="2" id="KW-0851">Voltage-gated channel</keyword>
<dbReference type="PANTHER" id="PTHR45743">
    <property type="entry name" value="POTASSIUM CHANNEL AKT1"/>
    <property type="match status" value="1"/>
</dbReference>
<dbReference type="PANTHER" id="PTHR45743:SF2">
    <property type="entry name" value="POTASSIUM CHANNEL AKT1"/>
    <property type="match status" value="1"/>
</dbReference>
<dbReference type="PROSITE" id="PS50297">
    <property type="entry name" value="ANK_REP_REGION"/>
    <property type="match status" value="2"/>
</dbReference>
<dbReference type="Pfam" id="PF12796">
    <property type="entry name" value="Ank_2"/>
    <property type="match status" value="1"/>
</dbReference>
<keyword evidence="2" id="KW-0813">Transport</keyword>
<dbReference type="InterPro" id="IPR000595">
    <property type="entry name" value="cNMP-bd_dom"/>
</dbReference>
<dbReference type="AlphaFoldDB" id="A0A061RBR8"/>
<dbReference type="Gene3D" id="1.25.40.20">
    <property type="entry name" value="Ankyrin repeat-containing domain"/>
    <property type="match status" value="2"/>
</dbReference>
<dbReference type="PRINTS" id="PR01463">
    <property type="entry name" value="EAGCHANLFMLY"/>
</dbReference>
<evidence type="ECO:0000256" key="6">
    <source>
        <dbReference type="SAM" id="Phobius"/>
    </source>
</evidence>
<dbReference type="InterPro" id="IPR003938">
    <property type="entry name" value="K_chnl_volt-dep_EAG/ELK/ERG"/>
</dbReference>
<dbReference type="SMART" id="SM00248">
    <property type="entry name" value="ANK"/>
    <property type="match status" value="4"/>
</dbReference>
<dbReference type="GO" id="GO:0034702">
    <property type="term" value="C:monoatomic ion channel complex"/>
    <property type="evidence" value="ECO:0007669"/>
    <property type="project" value="UniProtKB-KW"/>
</dbReference>
<keyword evidence="2" id="KW-0406">Ion transport</keyword>
<dbReference type="SUPFAM" id="SSF48403">
    <property type="entry name" value="Ankyrin repeat"/>
    <property type="match status" value="1"/>
</dbReference>
<dbReference type="GO" id="GO:0005249">
    <property type="term" value="F:voltage-gated potassium channel activity"/>
    <property type="evidence" value="ECO:0007669"/>
    <property type="project" value="InterPro"/>
</dbReference>
<dbReference type="Gene3D" id="2.60.120.10">
    <property type="entry name" value="Jelly Rolls"/>
    <property type="match status" value="1"/>
</dbReference>
<feature type="transmembrane region" description="Helical" evidence="6">
    <location>
        <begin position="88"/>
        <end position="110"/>
    </location>
</feature>